<sequence>MSCCVTEPSTARAPGTARGRVGGQFEESGFTATDAVTSFVHVEDAALAAVAALHWPTGTYNIVDDEPAPARAWAPVFAQVLGVPRPAVAEGRAGWQRGADNTLSRMKLGWQPKYPTWREGFATLS</sequence>
<keyword evidence="2" id="KW-1185">Reference proteome</keyword>
<evidence type="ECO:0000313" key="2">
    <source>
        <dbReference type="Proteomes" id="UP000198415"/>
    </source>
</evidence>
<dbReference type="OrthoDB" id="9801773at2"/>
<dbReference type="SUPFAM" id="SSF51735">
    <property type="entry name" value="NAD(P)-binding Rossmann-fold domains"/>
    <property type="match status" value="1"/>
</dbReference>
<dbReference type="AlphaFoldDB" id="A0A239JTR0"/>
<name>A0A239JTR0_9ACTN</name>
<gene>
    <name evidence="1" type="ORF">SAMN06264365_13730</name>
</gene>
<organism evidence="1 2">
    <name type="scientific">Actinoplanes regularis</name>
    <dbReference type="NCBI Taxonomy" id="52697"/>
    <lineage>
        <taxon>Bacteria</taxon>
        <taxon>Bacillati</taxon>
        <taxon>Actinomycetota</taxon>
        <taxon>Actinomycetes</taxon>
        <taxon>Micromonosporales</taxon>
        <taxon>Micromonosporaceae</taxon>
        <taxon>Actinoplanes</taxon>
    </lineage>
</organism>
<dbReference type="Proteomes" id="UP000198415">
    <property type="component" value="Unassembled WGS sequence"/>
</dbReference>
<accession>A0A239JTR0</accession>
<evidence type="ECO:0000313" key="1">
    <source>
        <dbReference type="EMBL" id="SNT08264.1"/>
    </source>
</evidence>
<evidence type="ECO:0008006" key="3">
    <source>
        <dbReference type="Google" id="ProtNLM"/>
    </source>
</evidence>
<protein>
    <recommendedName>
        <fullName evidence="3">NAD dependent epimerase/dehydratase family protein</fullName>
    </recommendedName>
</protein>
<dbReference type="RefSeq" id="WP_089299065.1">
    <property type="nucleotide sequence ID" value="NZ_BOMU01000129.1"/>
</dbReference>
<dbReference type="InterPro" id="IPR036291">
    <property type="entry name" value="NAD(P)-bd_dom_sf"/>
</dbReference>
<proteinExistence type="predicted"/>
<dbReference type="Gene3D" id="3.40.50.720">
    <property type="entry name" value="NAD(P)-binding Rossmann-like Domain"/>
    <property type="match status" value="1"/>
</dbReference>
<dbReference type="EMBL" id="FZNR01000037">
    <property type="protein sequence ID" value="SNT08264.1"/>
    <property type="molecule type" value="Genomic_DNA"/>
</dbReference>
<reference evidence="1 2" key="1">
    <citation type="submission" date="2017-06" db="EMBL/GenBank/DDBJ databases">
        <authorList>
            <person name="Kim H.J."/>
            <person name="Triplett B.A."/>
        </authorList>
    </citation>
    <scope>NUCLEOTIDE SEQUENCE [LARGE SCALE GENOMIC DNA]</scope>
    <source>
        <strain evidence="1 2">DSM 43151</strain>
    </source>
</reference>